<feature type="domain" description="DUF1746" evidence="2">
    <location>
        <begin position="34"/>
        <end position="176"/>
    </location>
</feature>
<keyword evidence="1" id="KW-0472">Membrane</keyword>
<dbReference type="GeneID" id="64574479"/>
<sequence length="287" mass="32551">MKIKTESIGKALGKNRQKILKEKKTEEQEEFMSSINIICQMVLVVLYYADNSVLLLLLRSFVQFMISRPPNTLESIRGASSDWSNMSTPNKKLLSQKLLSLIMFSTLVVFMLHILVYCWQDLCRGEPSDVLDDDYRYQHGYILLAFVGERRFTSAFAKALYLISLDFLVFAVQCIMFCINYNINMGLSKGIEVADHEEEAGNEDRSPEYDGLQGNILIYSFSPISILSKVIKYTKEETAEEESAENADNNAEDAENNHFGTGFGSMFSSNVNNPFENFGRLHAGDMV</sequence>
<keyword evidence="1" id="KW-0812">Transmembrane</keyword>
<organism evidence="3 4">
    <name type="scientific">Dekkera bruxellensis</name>
    <name type="common">Brettanomyces custersii</name>
    <dbReference type="NCBI Taxonomy" id="5007"/>
    <lineage>
        <taxon>Eukaryota</taxon>
        <taxon>Fungi</taxon>
        <taxon>Dikarya</taxon>
        <taxon>Ascomycota</taxon>
        <taxon>Saccharomycotina</taxon>
        <taxon>Pichiomycetes</taxon>
        <taxon>Pichiales</taxon>
        <taxon>Pichiaceae</taxon>
        <taxon>Brettanomyces</taxon>
    </lineage>
</organism>
<dbReference type="InterPro" id="IPR013715">
    <property type="entry name" value="DUF1746"/>
</dbReference>
<dbReference type="AlphaFoldDB" id="A0A871RAW2"/>
<reference evidence="3" key="1">
    <citation type="submission" date="2020-10" db="EMBL/GenBank/DDBJ databases">
        <authorList>
            <person name="Palmer J.M."/>
        </authorList>
    </citation>
    <scope>NUCLEOTIDE SEQUENCE</scope>
    <source>
        <strain evidence="3">UCD 2041</strain>
    </source>
</reference>
<dbReference type="KEGG" id="bbrx:BRETT_002555"/>
<accession>A0A871RAW2</accession>
<name>A0A871RAW2_DEKBR</name>
<dbReference type="GO" id="GO:0032933">
    <property type="term" value="P:SREBP signaling pathway"/>
    <property type="evidence" value="ECO:0007669"/>
    <property type="project" value="InterPro"/>
</dbReference>
<dbReference type="OrthoDB" id="3991545at2759"/>
<evidence type="ECO:0000313" key="4">
    <source>
        <dbReference type="Proteomes" id="UP000663131"/>
    </source>
</evidence>
<keyword evidence="1" id="KW-1133">Transmembrane helix</keyword>
<reference evidence="3" key="2">
    <citation type="journal article" name="BMC Genomics">
        <title>New genome assemblies reveal patterns of domestication and adaptation across Brettanomyces (Dekkera) species.</title>
        <authorList>
            <person name="Roach M.J."/>
            <person name="Borneman A.R."/>
        </authorList>
    </citation>
    <scope>NUCLEOTIDE SEQUENCE</scope>
    <source>
        <strain evidence="3">UCD 2041</strain>
    </source>
</reference>
<dbReference type="Proteomes" id="UP000663131">
    <property type="component" value="Chromosome 9"/>
</dbReference>
<dbReference type="InterPro" id="IPR038967">
    <property type="entry name" value="Dsc4-like"/>
</dbReference>
<dbReference type="PANTHER" id="PTHR39405:SF1">
    <property type="entry name" value="DSC E3 UBIQUITIN LIGASE COMPLEX SUBUNIT 4"/>
    <property type="match status" value="1"/>
</dbReference>
<dbReference type="PANTHER" id="PTHR39405">
    <property type="entry name" value="DSC E3 UBIQUITIN LIGASE COMPLEX SUBUNIT 4"/>
    <property type="match status" value="1"/>
</dbReference>
<proteinExistence type="predicted"/>
<evidence type="ECO:0000256" key="1">
    <source>
        <dbReference type="SAM" id="Phobius"/>
    </source>
</evidence>
<dbReference type="GO" id="GO:0005783">
    <property type="term" value="C:endoplasmic reticulum"/>
    <property type="evidence" value="ECO:0007669"/>
    <property type="project" value="TreeGrafter"/>
</dbReference>
<feature type="transmembrane region" description="Helical" evidence="1">
    <location>
        <begin position="159"/>
        <end position="183"/>
    </location>
</feature>
<dbReference type="RefSeq" id="XP_041138869.1">
    <property type="nucleotide sequence ID" value="XM_041281078.1"/>
</dbReference>
<dbReference type="EMBL" id="CP063137">
    <property type="protein sequence ID" value="QOU22376.1"/>
    <property type="molecule type" value="Genomic_DNA"/>
</dbReference>
<evidence type="ECO:0000259" key="2">
    <source>
        <dbReference type="Pfam" id="PF08508"/>
    </source>
</evidence>
<feature type="transmembrane region" description="Helical" evidence="1">
    <location>
        <begin position="98"/>
        <end position="119"/>
    </location>
</feature>
<dbReference type="Pfam" id="PF08508">
    <property type="entry name" value="DUF1746"/>
    <property type="match status" value="1"/>
</dbReference>
<dbReference type="GO" id="GO:0044695">
    <property type="term" value="C:Dsc E3 ubiquitin ligase complex"/>
    <property type="evidence" value="ECO:0007669"/>
    <property type="project" value="InterPro"/>
</dbReference>
<evidence type="ECO:0000313" key="3">
    <source>
        <dbReference type="EMBL" id="QOU22376.1"/>
    </source>
</evidence>
<protein>
    <recommendedName>
        <fullName evidence="2">DUF1746 domain-containing protein</fullName>
    </recommendedName>
</protein>
<gene>
    <name evidence="3" type="ORF">BRETT_002555</name>
</gene>